<dbReference type="AlphaFoldDB" id="W9RBI4"/>
<evidence type="ECO:0000313" key="2">
    <source>
        <dbReference type="Proteomes" id="UP000030645"/>
    </source>
</evidence>
<dbReference type="EMBL" id="KE344550">
    <property type="protein sequence ID" value="EXB66624.1"/>
    <property type="molecule type" value="Genomic_DNA"/>
</dbReference>
<reference evidence="2" key="1">
    <citation type="submission" date="2013-01" db="EMBL/GenBank/DDBJ databases">
        <title>Draft Genome Sequence of a Mulberry Tree, Morus notabilis C.K. Schneid.</title>
        <authorList>
            <person name="He N."/>
            <person name="Zhao S."/>
        </authorList>
    </citation>
    <scope>NUCLEOTIDE SEQUENCE</scope>
</reference>
<proteinExistence type="predicted"/>
<evidence type="ECO:0000313" key="1">
    <source>
        <dbReference type="EMBL" id="EXB66624.1"/>
    </source>
</evidence>
<protein>
    <submittedName>
        <fullName evidence="1">Uncharacterized protein</fullName>
    </submittedName>
</protein>
<gene>
    <name evidence="1" type="ORF">L484_024920</name>
</gene>
<keyword evidence="2" id="KW-1185">Reference proteome</keyword>
<dbReference type="Proteomes" id="UP000030645">
    <property type="component" value="Unassembled WGS sequence"/>
</dbReference>
<name>W9RBI4_9ROSA</name>
<organism evidence="1 2">
    <name type="scientific">Morus notabilis</name>
    <dbReference type="NCBI Taxonomy" id="981085"/>
    <lineage>
        <taxon>Eukaryota</taxon>
        <taxon>Viridiplantae</taxon>
        <taxon>Streptophyta</taxon>
        <taxon>Embryophyta</taxon>
        <taxon>Tracheophyta</taxon>
        <taxon>Spermatophyta</taxon>
        <taxon>Magnoliopsida</taxon>
        <taxon>eudicotyledons</taxon>
        <taxon>Gunneridae</taxon>
        <taxon>Pentapetalae</taxon>
        <taxon>rosids</taxon>
        <taxon>fabids</taxon>
        <taxon>Rosales</taxon>
        <taxon>Moraceae</taxon>
        <taxon>Moreae</taxon>
        <taxon>Morus</taxon>
    </lineage>
</organism>
<accession>W9RBI4</accession>
<sequence length="143" mass="16279">MGEDGEHGGQSIRDIWHQKLKVVNFRPQDQLGFLKCWRESKVGCDLSTLVLVQASRAFRSSLDRSLTLVLTYLLSFGWWSGHHLRPLPNVLGILRSRFARRLRKSRPLALPLLPRKYVLHGGRRAGKNSYEVSLSSDDSIANN</sequence>